<dbReference type="InterPro" id="IPR045076">
    <property type="entry name" value="MutS"/>
</dbReference>
<dbReference type="Proteomes" id="UP000435357">
    <property type="component" value="Unassembled WGS sequence"/>
</dbReference>
<dbReference type="GO" id="GO:0016887">
    <property type="term" value="F:ATP hydrolysis activity"/>
    <property type="evidence" value="ECO:0007669"/>
    <property type="project" value="InterPro"/>
</dbReference>
<dbReference type="InterPro" id="IPR036187">
    <property type="entry name" value="DNA_mismatch_repair_MutS_sf"/>
</dbReference>
<dbReference type="SMART" id="SM00534">
    <property type="entry name" value="MUTSac"/>
    <property type="match status" value="1"/>
</dbReference>
<dbReference type="Gene3D" id="3.40.50.300">
    <property type="entry name" value="P-loop containing nucleotide triphosphate hydrolases"/>
    <property type="match status" value="1"/>
</dbReference>
<keyword evidence="4" id="KW-0175">Coiled coil</keyword>
<dbReference type="OrthoDB" id="9808166at2"/>
<reference evidence="8 9" key="1">
    <citation type="submission" date="2019-09" db="EMBL/GenBank/DDBJ databases">
        <title>Genomes of Cryomorphaceae.</title>
        <authorList>
            <person name="Bowman J.P."/>
        </authorList>
    </citation>
    <scope>NUCLEOTIDE SEQUENCE [LARGE SCALE GENOMIC DNA]</scope>
    <source>
        <strain evidence="8 9">KCTC 52047</strain>
    </source>
</reference>
<dbReference type="InterPro" id="IPR000432">
    <property type="entry name" value="DNA_mismatch_repair_MutS_C"/>
</dbReference>
<proteinExistence type="predicted"/>
<dbReference type="InterPro" id="IPR007696">
    <property type="entry name" value="DNA_mismatch_repair_MutS_core"/>
</dbReference>
<feature type="coiled-coil region" evidence="4">
    <location>
        <begin position="531"/>
        <end position="572"/>
    </location>
</feature>
<dbReference type="GO" id="GO:0005524">
    <property type="term" value="F:ATP binding"/>
    <property type="evidence" value="ECO:0007669"/>
    <property type="project" value="UniProtKB-KW"/>
</dbReference>
<comment type="caution">
    <text evidence="8">The sequence shown here is derived from an EMBL/GenBank/DDBJ whole genome shotgun (WGS) entry which is preliminary data.</text>
</comment>
<feature type="domain" description="DNA mismatch repair protein MutS core" evidence="6">
    <location>
        <begin position="13"/>
        <end position="317"/>
    </location>
</feature>
<name>A0A6N6M8K4_9FLAO</name>
<feature type="domain" description="DNA mismatch repair proteins mutS family" evidence="7">
    <location>
        <begin position="336"/>
        <end position="521"/>
    </location>
</feature>
<dbReference type="GO" id="GO:0004519">
    <property type="term" value="F:endonuclease activity"/>
    <property type="evidence" value="ECO:0007669"/>
    <property type="project" value="InterPro"/>
</dbReference>
<organism evidence="8 9">
    <name type="scientific">Salibacter halophilus</name>
    <dbReference type="NCBI Taxonomy" id="1803916"/>
    <lineage>
        <taxon>Bacteria</taxon>
        <taxon>Pseudomonadati</taxon>
        <taxon>Bacteroidota</taxon>
        <taxon>Flavobacteriia</taxon>
        <taxon>Flavobacteriales</taxon>
        <taxon>Salibacteraceae</taxon>
        <taxon>Salibacter</taxon>
    </lineage>
</organism>
<keyword evidence="9" id="KW-1185">Reference proteome</keyword>
<dbReference type="PANTHER" id="PTHR48466:SF2">
    <property type="entry name" value="OS10G0509000 PROTEIN"/>
    <property type="match status" value="1"/>
</dbReference>
<dbReference type="SUPFAM" id="SSF52540">
    <property type="entry name" value="P-loop containing nucleoside triphosphate hydrolases"/>
    <property type="match status" value="1"/>
</dbReference>
<dbReference type="Pfam" id="PF20297">
    <property type="entry name" value="MSSS"/>
    <property type="match status" value="1"/>
</dbReference>
<evidence type="ECO:0000256" key="5">
    <source>
        <dbReference type="SAM" id="MobiDB-lite"/>
    </source>
</evidence>
<evidence type="ECO:0000256" key="2">
    <source>
        <dbReference type="ARBA" id="ARBA00022840"/>
    </source>
</evidence>
<dbReference type="GO" id="GO:0030983">
    <property type="term" value="F:mismatched DNA binding"/>
    <property type="evidence" value="ECO:0007669"/>
    <property type="project" value="InterPro"/>
</dbReference>
<dbReference type="GO" id="GO:0006298">
    <property type="term" value="P:mismatch repair"/>
    <property type="evidence" value="ECO:0007669"/>
    <property type="project" value="InterPro"/>
</dbReference>
<evidence type="ECO:0000256" key="4">
    <source>
        <dbReference type="SAM" id="Coils"/>
    </source>
</evidence>
<evidence type="ECO:0000313" key="9">
    <source>
        <dbReference type="Proteomes" id="UP000435357"/>
    </source>
</evidence>
<feature type="region of interest" description="Disordered" evidence="5">
    <location>
        <begin position="624"/>
        <end position="645"/>
    </location>
</feature>
<evidence type="ECO:0000259" key="6">
    <source>
        <dbReference type="SMART" id="SM00533"/>
    </source>
</evidence>
<dbReference type="GO" id="GO:0045910">
    <property type="term" value="P:negative regulation of DNA recombination"/>
    <property type="evidence" value="ECO:0007669"/>
    <property type="project" value="InterPro"/>
</dbReference>
<dbReference type="NCBIfam" id="TIGR01069">
    <property type="entry name" value="mutS2"/>
    <property type="match status" value="1"/>
</dbReference>
<sequence length="704" mass="80196">MSTIISNQNQRDLEFDKLRDLVADYCETNTAADIVRHLSPMTNVKSLEFELTCVKEYVESFEEITIPGIQSGEIKTELKRLQIDDVVLEAEQFMNIASLSRGINRLIVFFQKNEELYPTLAKRIAHLEQSNEIVALVEKVLDRHGTVKSSASQTLSQIRKSLQSVRKSAEREFQIALSRYRDAGFLDDTKETYINGKRALAVPAEHKRKIKGMILGSSNSGKIAFIEPQSAIPHNNELAMLKQEEQDEIYRILRQLTNDIKVHVPVLEAYQHVLVDMDFVQAKAHFSKRINGILPELRPDELHINFQKCLHPLLWLKNEEKKVKTIPQNIALDKEKRILVISGPNAGGKSISLKTVGLLQTMLQSGLLIPVEEGSSCGIFGQILTDIGDNQSIENELSTYSYRLKNMYHFLTVTNKKTLFLIDEFGTGSDPELGGALAEVCFEALYKTGAYGVITTHYANIKIIADQLEAAHNGSMLFDRKTLMPLYKLSVGQPGSSFTFEVAEKNKIPKEIIKEARSRVHSGKLDLDESIGTLQREKLALTEKKNELQSKIEKAKRSKEDFEFRREELEFKLLRLQQTQQENNDFINFGKKLKGFIDSYNGKNLKKVIRDFVKFLKIEYTKNQKPEQQKEKQKKKLAPIEKQREKSDLIKPKKRKYQKIEVGDKVVIEGGSQKGEVIDIEGKRATVLFGNFKTTADLKKLHQA</sequence>
<evidence type="ECO:0000256" key="3">
    <source>
        <dbReference type="ARBA" id="ARBA00023125"/>
    </source>
</evidence>
<evidence type="ECO:0000259" key="7">
    <source>
        <dbReference type="SMART" id="SM00534"/>
    </source>
</evidence>
<dbReference type="EMBL" id="WACR01000003">
    <property type="protein sequence ID" value="KAB1065084.1"/>
    <property type="molecule type" value="Genomic_DNA"/>
</dbReference>
<dbReference type="InterPro" id="IPR005747">
    <property type="entry name" value="MutS2"/>
</dbReference>
<dbReference type="SMART" id="SM00533">
    <property type="entry name" value="MUTSd"/>
    <property type="match status" value="1"/>
</dbReference>
<protein>
    <submittedName>
        <fullName evidence="8">DNA mismatch repair protein MutS</fullName>
    </submittedName>
</protein>
<dbReference type="InterPro" id="IPR046893">
    <property type="entry name" value="MSSS"/>
</dbReference>
<evidence type="ECO:0000256" key="1">
    <source>
        <dbReference type="ARBA" id="ARBA00022741"/>
    </source>
</evidence>
<keyword evidence="3" id="KW-0238">DNA-binding</keyword>
<gene>
    <name evidence="8" type="ORF">F3059_03800</name>
</gene>
<dbReference type="PANTHER" id="PTHR48466">
    <property type="entry name" value="OS10G0509000 PROTEIN-RELATED"/>
    <property type="match status" value="1"/>
</dbReference>
<accession>A0A6N6M8K4</accession>
<dbReference type="GO" id="GO:0140664">
    <property type="term" value="F:ATP-dependent DNA damage sensor activity"/>
    <property type="evidence" value="ECO:0007669"/>
    <property type="project" value="InterPro"/>
</dbReference>
<keyword evidence="1" id="KW-0547">Nucleotide-binding</keyword>
<dbReference type="InterPro" id="IPR027417">
    <property type="entry name" value="P-loop_NTPase"/>
</dbReference>
<keyword evidence="2" id="KW-0067">ATP-binding</keyword>
<dbReference type="Pfam" id="PF00488">
    <property type="entry name" value="MutS_V"/>
    <property type="match status" value="1"/>
</dbReference>
<evidence type="ECO:0000313" key="8">
    <source>
        <dbReference type="EMBL" id="KAB1065084.1"/>
    </source>
</evidence>
<dbReference type="PIRSF" id="PIRSF005814">
    <property type="entry name" value="MutS_YshD"/>
    <property type="match status" value="1"/>
</dbReference>
<dbReference type="AlphaFoldDB" id="A0A6N6M8K4"/>
<dbReference type="SUPFAM" id="SSF48334">
    <property type="entry name" value="DNA repair protein MutS, domain III"/>
    <property type="match status" value="1"/>
</dbReference>
<dbReference type="RefSeq" id="WP_151166661.1">
    <property type="nucleotide sequence ID" value="NZ_WACR01000003.1"/>
</dbReference>